<dbReference type="AlphaFoldDB" id="A0A0P7X4L6"/>
<dbReference type="STRING" id="113540.ENSSFOP00015028157"/>
<dbReference type="InterPro" id="IPR020472">
    <property type="entry name" value="WD40_PAC1"/>
</dbReference>
<dbReference type="RefSeq" id="XP_018616358.1">
    <property type="nucleotide sequence ID" value="XM_018760842.2"/>
</dbReference>
<dbReference type="Proteomes" id="UP000034805">
    <property type="component" value="Unassembled WGS sequence"/>
</dbReference>
<evidence type="ECO:0000256" key="2">
    <source>
        <dbReference type="ARBA" id="ARBA00022737"/>
    </source>
</evidence>
<gene>
    <name evidence="7" type="primary">spag16</name>
    <name evidence="6" type="ORF">Z043_109337</name>
</gene>
<proteinExistence type="predicted"/>
<evidence type="ECO:0000313" key="9">
    <source>
        <dbReference type="Proteomes" id="UP000694397"/>
    </source>
</evidence>
<dbReference type="GeneID" id="108939473"/>
<evidence type="ECO:0000313" key="8">
    <source>
        <dbReference type="Proteomes" id="UP000034805"/>
    </source>
</evidence>
<name>A0A0P7X4L6_SCLFO</name>
<keyword evidence="9" id="KW-1185">Reference proteome</keyword>
<dbReference type="SMART" id="SM00320">
    <property type="entry name" value="WD40"/>
    <property type="match status" value="7"/>
</dbReference>
<feature type="repeat" description="WD" evidence="3">
    <location>
        <begin position="342"/>
        <end position="383"/>
    </location>
</feature>
<dbReference type="InterPro" id="IPR036322">
    <property type="entry name" value="WD40_repeat_dom_sf"/>
</dbReference>
<dbReference type="InterPro" id="IPR019775">
    <property type="entry name" value="WD40_repeat_CS"/>
</dbReference>
<reference evidence="7 9" key="2">
    <citation type="submission" date="2019-04" db="EMBL/GenBank/DDBJ databases">
        <authorList>
            <consortium name="Wellcome Sanger Institute Data Sharing"/>
        </authorList>
    </citation>
    <scope>NUCLEOTIDE SEQUENCE [LARGE SCALE GENOMIC DNA]</scope>
</reference>
<dbReference type="OrthoDB" id="538223at2759"/>
<reference evidence="6 8" key="1">
    <citation type="submission" date="2015-08" db="EMBL/GenBank/DDBJ databases">
        <title>The genome of the Asian arowana (Scleropages formosus).</title>
        <authorList>
            <person name="Tan M.H."/>
            <person name="Gan H.M."/>
            <person name="Croft L.J."/>
            <person name="Austin C.M."/>
        </authorList>
    </citation>
    <scope>NUCLEOTIDE SEQUENCE [LARGE SCALE GENOMIC DNA]</scope>
    <source>
        <strain evidence="6">Aro1</strain>
    </source>
</reference>
<evidence type="ECO:0000313" key="7">
    <source>
        <dbReference type="Ensembl" id="ENSSFOP00015028157.1"/>
    </source>
</evidence>
<dbReference type="KEGG" id="sfm:108939473"/>
<dbReference type="PROSITE" id="PS50082">
    <property type="entry name" value="WD_REPEATS_2"/>
    <property type="match status" value="6"/>
</dbReference>
<dbReference type="Proteomes" id="UP000694397">
    <property type="component" value="Chromosome 24"/>
</dbReference>
<dbReference type="EMBL" id="JARO02002872">
    <property type="protein sequence ID" value="KPP71724.1"/>
    <property type="molecule type" value="Genomic_DNA"/>
</dbReference>
<keyword evidence="1 3" id="KW-0853">WD repeat</keyword>
<feature type="repeat" description="WD" evidence="3">
    <location>
        <begin position="593"/>
        <end position="625"/>
    </location>
</feature>
<dbReference type="Ensembl" id="ENSSFOT00015028472.2">
    <property type="protein sequence ID" value="ENSSFOP00015028157.1"/>
    <property type="gene ID" value="ENSSFOG00015018069.2"/>
</dbReference>
<keyword evidence="4" id="KW-0175">Coiled coil</keyword>
<evidence type="ECO:0000256" key="1">
    <source>
        <dbReference type="ARBA" id="ARBA00022574"/>
    </source>
</evidence>
<dbReference type="CTD" id="79582"/>
<dbReference type="GO" id="GO:0035082">
    <property type="term" value="P:axoneme assembly"/>
    <property type="evidence" value="ECO:0007669"/>
    <property type="project" value="TreeGrafter"/>
</dbReference>
<dbReference type="FunFam" id="2.130.10.10:FF:001313">
    <property type="entry name" value="Predicted protein"/>
    <property type="match status" value="1"/>
</dbReference>
<dbReference type="Gene3D" id="2.130.10.10">
    <property type="entry name" value="YVTN repeat-like/Quinoprotein amine dehydrogenase"/>
    <property type="match status" value="3"/>
</dbReference>
<organism evidence="6 8">
    <name type="scientific">Scleropages formosus</name>
    <name type="common">Asian bonytongue</name>
    <name type="synonym">Osteoglossum formosum</name>
    <dbReference type="NCBI Taxonomy" id="113540"/>
    <lineage>
        <taxon>Eukaryota</taxon>
        <taxon>Metazoa</taxon>
        <taxon>Chordata</taxon>
        <taxon>Craniata</taxon>
        <taxon>Vertebrata</taxon>
        <taxon>Euteleostomi</taxon>
        <taxon>Actinopterygii</taxon>
        <taxon>Neopterygii</taxon>
        <taxon>Teleostei</taxon>
        <taxon>Osteoglossocephala</taxon>
        <taxon>Osteoglossomorpha</taxon>
        <taxon>Osteoglossiformes</taxon>
        <taxon>Osteoglossidae</taxon>
        <taxon>Scleropages</taxon>
    </lineage>
</organism>
<evidence type="ECO:0000313" key="6">
    <source>
        <dbReference type="EMBL" id="KPP71724.1"/>
    </source>
</evidence>
<dbReference type="PROSITE" id="PS00678">
    <property type="entry name" value="WD_REPEATS_1"/>
    <property type="match status" value="3"/>
</dbReference>
<dbReference type="GO" id="GO:1990716">
    <property type="term" value="C:axonemal central apparatus"/>
    <property type="evidence" value="ECO:0007669"/>
    <property type="project" value="TreeGrafter"/>
</dbReference>
<dbReference type="InterPro" id="IPR050995">
    <property type="entry name" value="WD-F-box_domain-protein"/>
</dbReference>
<protein>
    <submittedName>
        <fullName evidence="6">Sperm-associated antigen 16 protein-like</fullName>
    </submittedName>
</protein>
<dbReference type="PRINTS" id="PR00320">
    <property type="entry name" value="GPROTEINBRPT"/>
</dbReference>
<dbReference type="SUPFAM" id="SSF50978">
    <property type="entry name" value="WD40 repeat-like"/>
    <property type="match status" value="1"/>
</dbReference>
<feature type="repeat" description="WD" evidence="3">
    <location>
        <begin position="384"/>
        <end position="425"/>
    </location>
</feature>
<feature type="repeat" description="WD" evidence="3">
    <location>
        <begin position="426"/>
        <end position="467"/>
    </location>
</feature>
<dbReference type="InterPro" id="IPR015943">
    <property type="entry name" value="WD40/YVTN_repeat-like_dom_sf"/>
</dbReference>
<feature type="region of interest" description="Disordered" evidence="5">
    <location>
        <begin position="249"/>
        <end position="312"/>
    </location>
</feature>
<dbReference type="CDD" id="cd00200">
    <property type="entry name" value="WD40"/>
    <property type="match status" value="1"/>
</dbReference>
<accession>A0A0P7X4L6</accession>
<reference evidence="7" key="3">
    <citation type="submission" date="2025-05" db="UniProtKB">
        <authorList>
            <consortium name="Ensembl"/>
        </authorList>
    </citation>
    <scope>IDENTIFICATION</scope>
</reference>
<evidence type="ECO:0000256" key="4">
    <source>
        <dbReference type="SAM" id="Coils"/>
    </source>
</evidence>
<dbReference type="PANTHER" id="PTHR14604">
    <property type="entry name" value="WD40 REPEAT PF20"/>
    <property type="match status" value="1"/>
</dbReference>
<dbReference type="InterPro" id="IPR001680">
    <property type="entry name" value="WD40_rpt"/>
</dbReference>
<dbReference type="PROSITE" id="PS50294">
    <property type="entry name" value="WD_REPEATS_REGION"/>
    <property type="match status" value="5"/>
</dbReference>
<dbReference type="GeneTree" id="ENSGT00940000155053"/>
<dbReference type="Pfam" id="PF00400">
    <property type="entry name" value="WD40"/>
    <property type="match status" value="7"/>
</dbReference>
<feature type="repeat" description="WD" evidence="3">
    <location>
        <begin position="510"/>
        <end position="551"/>
    </location>
</feature>
<feature type="repeat" description="WD" evidence="3">
    <location>
        <begin position="468"/>
        <end position="509"/>
    </location>
</feature>
<dbReference type="PANTHER" id="PTHR14604:SF3">
    <property type="entry name" value="SPERM-ASSOCIATED ANTIGEN 16 PROTEIN"/>
    <property type="match status" value="1"/>
</dbReference>
<sequence length="642" mass="70494">MATEKEMEAPEEAVEEAVEGPFYLENVLIPEESEDSYQYEEVALEDDWSLTEGEEDLEAALKAIGSRTEDIVSVEQATFSGKPPVSHIPEALDDFLRNFLVKMGMRKTLDCFQTEWYEMAQRGSLNTELVGFVPHAYMHSQLLEQEVKSVERERDDYRKASFEAAETLVKLQKERDFHRMQHKRVVQEKNALVKDIRRLKKHYASYESALRQLNDKYKVALKQKMFTGLERDKALEKLHSLEVCAPSVRGSRAPQSLGPRSVSCAHQSEGKRKSRATKWDGLQAASAGPSGSSRDPSKSVSRKWPKDSEFPVDAHTNASLSQAKTLSSHAPHLSDFCLTGTLHGHTLPISCLALHPHKKVIATASDDHQWKVWDVSTGEVIMAKHGHSDWLSGCCFHPNGGSLATASGDTTVKVWDFLLGRCLLTLQGHTHAAWGCSFHSCGLFLASCSMDNTAKVWDLQSERCRATLRGHADSVNSVAFLPFSNMLLTCSADKTLSLWDARTSLCTHTFYGHLYSCNYAAFNTAGDSVASCDSHGAIKLWDIRKAATVTTLDAGPRAGNQVAFSPSGHVLAVASDDGTVKLVELTSMEVCSLGGHSDAVQSVVFDHKGENLLSGGSDGTVAIWSGKKCTPVVCAATSEKLK</sequence>
<feature type="coiled-coil region" evidence="4">
    <location>
        <begin position="196"/>
        <end position="223"/>
    </location>
</feature>
<evidence type="ECO:0000256" key="3">
    <source>
        <dbReference type="PROSITE-ProRule" id="PRU00221"/>
    </source>
</evidence>
<keyword evidence="2" id="KW-0677">Repeat</keyword>
<evidence type="ECO:0000256" key="5">
    <source>
        <dbReference type="SAM" id="MobiDB-lite"/>
    </source>
</evidence>